<dbReference type="InterPro" id="IPR010982">
    <property type="entry name" value="Lambda_DNA-bd_dom_sf"/>
</dbReference>
<evidence type="ECO:0000256" key="1">
    <source>
        <dbReference type="ARBA" id="ARBA00023125"/>
    </source>
</evidence>
<evidence type="ECO:0000313" key="3">
    <source>
        <dbReference type="EMBL" id="MBO3277035.1"/>
    </source>
</evidence>
<dbReference type="Pfam" id="PF01381">
    <property type="entry name" value="HTH_3"/>
    <property type="match status" value="1"/>
</dbReference>
<dbReference type="Proteomes" id="UP000669060">
    <property type="component" value="Unassembled WGS sequence"/>
</dbReference>
<keyword evidence="4" id="KW-1185">Reference proteome</keyword>
<keyword evidence="1" id="KW-0238">DNA-binding</keyword>
<proteinExistence type="predicted"/>
<feature type="domain" description="HTH cro/C1-type" evidence="2">
    <location>
        <begin position="5"/>
        <end position="59"/>
    </location>
</feature>
<dbReference type="PANTHER" id="PTHR46558">
    <property type="entry name" value="TRACRIPTIONAL REGULATORY PROTEIN-RELATED-RELATED"/>
    <property type="match status" value="1"/>
</dbReference>
<dbReference type="PANTHER" id="PTHR46558:SF11">
    <property type="entry name" value="HTH-TYPE TRANSCRIPTIONAL REGULATOR XRE"/>
    <property type="match status" value="1"/>
</dbReference>
<gene>
    <name evidence="3" type="ORF">JFY56_17580</name>
</gene>
<organism evidence="3 4">
    <name type="scientific">Pseudomonas schmalbachii</name>
    <dbReference type="NCBI Taxonomy" id="2816993"/>
    <lineage>
        <taxon>Bacteria</taxon>
        <taxon>Pseudomonadati</taxon>
        <taxon>Pseudomonadota</taxon>
        <taxon>Gammaproteobacteria</taxon>
        <taxon>Pseudomonadales</taxon>
        <taxon>Pseudomonadaceae</taxon>
        <taxon>Pseudomonas</taxon>
    </lineage>
</organism>
<evidence type="ECO:0000313" key="4">
    <source>
        <dbReference type="Proteomes" id="UP000669060"/>
    </source>
</evidence>
<dbReference type="SMART" id="SM00530">
    <property type="entry name" value="HTH_XRE"/>
    <property type="match status" value="1"/>
</dbReference>
<protein>
    <submittedName>
        <fullName evidence="3">Helix-turn-helix transcriptional regulator</fullName>
    </submittedName>
</protein>
<accession>A0ABS3TWM1</accession>
<sequence>MSLKLKQFRIKAGLTQAKLAKAVGVSQPNYQRWESGTAPIPEDKLKKLAEVLQAGADTLLGRHAPIHAGFYDESIGEDLNYYGEVSIHFHGGGKPLLLSITDGEFSRLYRNLQRNLRFVIVESLANQKAIIRTQAIADLYFSSEAYDDFGLEHEDYEDHILFQMPDPRDWEIVEALSEDDEYALSEFSTEDVQRVSEVVMITDEQYEVLVADGRIRPEDLERERNKNQEETDRIFGLATKLKYQLSNGRQRSVESLGAEEMFEAFYKLVDFDGDTDDDLIAMSIEGTHRIAFINKAALDYVILPAHRFDQGRIEVEGKMLDEN</sequence>
<name>A0ABS3TWM1_9PSED</name>
<reference evidence="3 4" key="1">
    <citation type="submission" date="2020-12" db="EMBL/GenBank/DDBJ databases">
        <title>Pseudomonas schmalbachii sp. nov. isolated from millipede gut.</title>
        <authorList>
            <person name="Shelomi M."/>
        </authorList>
    </citation>
    <scope>NUCLEOTIDE SEQUENCE [LARGE SCALE GENOMIC DNA]</scope>
    <source>
        <strain evidence="3 4">Milli4</strain>
    </source>
</reference>
<comment type="caution">
    <text evidence="3">The sequence shown here is derived from an EMBL/GenBank/DDBJ whole genome shotgun (WGS) entry which is preliminary data.</text>
</comment>
<dbReference type="PROSITE" id="PS50943">
    <property type="entry name" value="HTH_CROC1"/>
    <property type="match status" value="1"/>
</dbReference>
<dbReference type="InterPro" id="IPR001387">
    <property type="entry name" value="Cro/C1-type_HTH"/>
</dbReference>
<dbReference type="SUPFAM" id="SSF47413">
    <property type="entry name" value="lambda repressor-like DNA-binding domains"/>
    <property type="match status" value="1"/>
</dbReference>
<dbReference type="CDD" id="cd00093">
    <property type="entry name" value="HTH_XRE"/>
    <property type="match status" value="1"/>
</dbReference>
<evidence type="ECO:0000259" key="2">
    <source>
        <dbReference type="PROSITE" id="PS50943"/>
    </source>
</evidence>
<dbReference type="EMBL" id="JAELYA010000007">
    <property type="protein sequence ID" value="MBO3277035.1"/>
    <property type="molecule type" value="Genomic_DNA"/>
</dbReference>
<dbReference type="Gene3D" id="1.10.260.40">
    <property type="entry name" value="lambda repressor-like DNA-binding domains"/>
    <property type="match status" value="1"/>
</dbReference>
<dbReference type="RefSeq" id="WP_208315233.1">
    <property type="nucleotide sequence ID" value="NZ_JAELYA010000007.1"/>
</dbReference>